<evidence type="ECO:0000313" key="2">
    <source>
        <dbReference type="Proteomes" id="UP000318833"/>
    </source>
</evidence>
<evidence type="ECO:0000313" key="1">
    <source>
        <dbReference type="EMBL" id="TSE09375.1"/>
    </source>
</evidence>
<name>A0A554VMD9_9FLAO</name>
<proteinExistence type="predicted"/>
<dbReference type="OrthoDB" id="676614at2"/>
<reference evidence="1 2" key="1">
    <citation type="submission" date="2019-07" db="EMBL/GenBank/DDBJ databases">
        <title>The draft genome sequence of Aquimarina algiphila M91.</title>
        <authorList>
            <person name="Meng X."/>
        </authorList>
    </citation>
    <scope>NUCLEOTIDE SEQUENCE [LARGE SCALE GENOMIC DNA]</scope>
    <source>
        <strain evidence="1 2">M91</strain>
    </source>
</reference>
<dbReference type="NCBIfam" id="NF033205">
    <property type="entry name" value="IPExxxVDY"/>
    <property type="match status" value="1"/>
</dbReference>
<dbReference type="AlphaFoldDB" id="A0A554VMD9"/>
<organism evidence="1 2">
    <name type="scientific">Aquimarina algiphila</name>
    <dbReference type="NCBI Taxonomy" id="2047982"/>
    <lineage>
        <taxon>Bacteria</taxon>
        <taxon>Pseudomonadati</taxon>
        <taxon>Bacteroidota</taxon>
        <taxon>Flavobacteriia</taxon>
        <taxon>Flavobacteriales</taxon>
        <taxon>Flavobacteriaceae</taxon>
        <taxon>Aquimarina</taxon>
    </lineage>
</organism>
<keyword evidence="2" id="KW-1185">Reference proteome</keyword>
<dbReference type="EMBL" id="VLNR01000014">
    <property type="protein sequence ID" value="TSE09375.1"/>
    <property type="molecule type" value="Genomic_DNA"/>
</dbReference>
<comment type="caution">
    <text evidence="1">The sequence shown here is derived from an EMBL/GenBank/DDBJ whole genome shotgun (WGS) entry which is preliminary data.</text>
</comment>
<gene>
    <name evidence="1" type="ORF">FOF46_08965</name>
</gene>
<sequence length="179" mass="20997">MILFVYFVLILKQKFSVAIQKLVLDTLEDDDYELIAIHCSLASYRLAFLLNKNLNLKLFRKKEDINFEYPDFTANFPLYQYEDHFQYNTYSLLANKFQALGVSKNHIADGLFNTIEETYTTKYLIPELKNVDYFLKIETETSKFSNSSLVTQLLTISQVITAYSVEYTQLKSKNNLIFE</sequence>
<protein>
    <submittedName>
        <fullName evidence="1">IPExxxVDY family protein</fullName>
    </submittedName>
</protein>
<dbReference type="Proteomes" id="UP000318833">
    <property type="component" value="Unassembled WGS sequence"/>
</dbReference>
<dbReference type="InterPro" id="IPR047690">
    <property type="entry name" value="IPExxxVDY_fam"/>
</dbReference>
<accession>A0A554VMD9</accession>